<dbReference type="AlphaFoldDB" id="A0A6P7GWE0"/>
<dbReference type="InParanoid" id="A0A6P7GWE0"/>
<proteinExistence type="predicted"/>
<organism evidence="1">
    <name type="scientific">Diabrotica virgifera virgifera</name>
    <name type="common">western corn rootworm</name>
    <dbReference type="NCBI Taxonomy" id="50390"/>
    <lineage>
        <taxon>Eukaryota</taxon>
        <taxon>Metazoa</taxon>
        <taxon>Ecdysozoa</taxon>
        <taxon>Arthropoda</taxon>
        <taxon>Hexapoda</taxon>
        <taxon>Insecta</taxon>
        <taxon>Pterygota</taxon>
        <taxon>Neoptera</taxon>
        <taxon>Endopterygota</taxon>
        <taxon>Coleoptera</taxon>
        <taxon>Polyphaga</taxon>
        <taxon>Cucujiformia</taxon>
        <taxon>Chrysomeloidea</taxon>
        <taxon>Chrysomelidae</taxon>
        <taxon>Galerucinae</taxon>
        <taxon>Diabroticina</taxon>
        <taxon>Diabroticites</taxon>
        <taxon>Diabrotica</taxon>
    </lineage>
</organism>
<name>A0A6P7GWE0_DIAVI</name>
<accession>A0A6P7GWE0</accession>
<gene>
    <name evidence="1" type="primary">LOC114347287</name>
</gene>
<reference evidence="1" key="1">
    <citation type="submission" date="2025-08" db="UniProtKB">
        <authorList>
            <consortium name="RefSeq"/>
        </authorList>
    </citation>
    <scope>IDENTIFICATION</scope>
    <source>
        <tissue evidence="1">Whole insect</tissue>
    </source>
</reference>
<sequence length="105" mass="12436">MKETIEFMEKQRRKNNVVMSGLAIEPYDQSVLKEGMSNFIKHNLKIDVKIKNAYKLGEKTCLIELAEHEEKVKVMKNKSKLRHVEEGKVNTSMMILRIKREKFRK</sequence>
<protein>
    <submittedName>
        <fullName evidence="1">Uncharacterized protein LOC114347287</fullName>
    </submittedName>
</protein>
<evidence type="ECO:0000313" key="1">
    <source>
        <dbReference type="RefSeq" id="XP_028153809.1"/>
    </source>
</evidence>
<dbReference type="RefSeq" id="XP_028153809.1">
    <property type="nucleotide sequence ID" value="XM_028298008.1"/>
</dbReference>